<dbReference type="PRINTS" id="PR00237">
    <property type="entry name" value="GPCRRHODOPSN"/>
</dbReference>
<protein>
    <recommendedName>
        <fullName evidence="12">G-protein coupled receptors family 1 profile domain-containing protein</fullName>
    </recommendedName>
</protein>
<evidence type="ECO:0000256" key="11">
    <source>
        <dbReference type="SAM" id="Phobius"/>
    </source>
</evidence>
<evidence type="ECO:0000313" key="13">
    <source>
        <dbReference type="EMBL" id="CAH3127981.1"/>
    </source>
</evidence>
<dbReference type="Pfam" id="PF00001">
    <property type="entry name" value="7tm_1"/>
    <property type="match status" value="4"/>
</dbReference>
<keyword evidence="4 11" id="KW-1133">Transmembrane helix</keyword>
<organism evidence="13 14">
    <name type="scientific">Porites lobata</name>
    <dbReference type="NCBI Taxonomy" id="104759"/>
    <lineage>
        <taxon>Eukaryota</taxon>
        <taxon>Metazoa</taxon>
        <taxon>Cnidaria</taxon>
        <taxon>Anthozoa</taxon>
        <taxon>Hexacorallia</taxon>
        <taxon>Scleractinia</taxon>
        <taxon>Fungiina</taxon>
        <taxon>Poritidae</taxon>
        <taxon>Porites</taxon>
    </lineage>
</organism>
<evidence type="ECO:0000256" key="6">
    <source>
        <dbReference type="ARBA" id="ARBA00023136"/>
    </source>
</evidence>
<keyword evidence="3 10" id="KW-0812">Transmembrane</keyword>
<proteinExistence type="inferred from homology"/>
<comment type="subcellular location">
    <subcellularLocation>
        <location evidence="1">Cell membrane</location>
        <topology evidence="1">Multi-pass membrane protein</topology>
    </subcellularLocation>
</comment>
<feature type="transmembrane region" description="Helical" evidence="11">
    <location>
        <begin position="482"/>
        <end position="504"/>
    </location>
</feature>
<keyword evidence="8" id="KW-0325">Glycoprotein</keyword>
<feature type="transmembrane region" description="Helical" evidence="11">
    <location>
        <begin position="118"/>
        <end position="136"/>
    </location>
</feature>
<keyword evidence="6 11" id="KW-0472">Membrane</keyword>
<feature type="domain" description="G-protein coupled receptors family 1 profile" evidence="12">
    <location>
        <begin position="1"/>
        <end position="229"/>
    </location>
</feature>
<evidence type="ECO:0000313" key="14">
    <source>
        <dbReference type="Proteomes" id="UP001159405"/>
    </source>
</evidence>
<dbReference type="EMBL" id="CALNXK010000044">
    <property type="protein sequence ID" value="CAH3127981.1"/>
    <property type="molecule type" value="Genomic_DNA"/>
</dbReference>
<feature type="transmembrane region" description="Helical" evidence="11">
    <location>
        <begin position="291"/>
        <end position="316"/>
    </location>
</feature>
<keyword evidence="9 10" id="KW-0807">Transducer</keyword>
<dbReference type="InterPro" id="IPR000276">
    <property type="entry name" value="GPCR_Rhodpsn"/>
</dbReference>
<keyword evidence="2" id="KW-1003">Cell membrane</keyword>
<gene>
    <name evidence="13" type="ORF">PLOB_00033303</name>
</gene>
<evidence type="ECO:0000256" key="3">
    <source>
        <dbReference type="ARBA" id="ARBA00022692"/>
    </source>
</evidence>
<comment type="caution">
    <text evidence="13">The sequence shown here is derived from an EMBL/GenBank/DDBJ whole genome shotgun (WGS) entry which is preliminary data.</text>
</comment>
<comment type="similarity">
    <text evidence="10">Belongs to the G-protein coupled receptor 1 family.</text>
</comment>
<feature type="transmembrane region" description="Helical" evidence="11">
    <location>
        <begin position="451"/>
        <end position="470"/>
    </location>
</feature>
<feature type="transmembrane region" description="Helical" evidence="11">
    <location>
        <begin position="560"/>
        <end position="583"/>
    </location>
</feature>
<keyword evidence="5 10" id="KW-0297">G-protein coupled receptor</keyword>
<accession>A0ABN8NZH2</accession>
<feature type="transmembrane region" description="Helical" evidence="11">
    <location>
        <begin position="367"/>
        <end position="386"/>
    </location>
</feature>
<evidence type="ECO:0000259" key="12">
    <source>
        <dbReference type="PROSITE" id="PS50262"/>
    </source>
</evidence>
<evidence type="ECO:0000256" key="10">
    <source>
        <dbReference type="RuleBase" id="RU000688"/>
    </source>
</evidence>
<dbReference type="SUPFAM" id="SSF81321">
    <property type="entry name" value="Family A G protein-coupled receptor-like"/>
    <property type="match status" value="2"/>
</dbReference>
<evidence type="ECO:0000256" key="8">
    <source>
        <dbReference type="ARBA" id="ARBA00023180"/>
    </source>
</evidence>
<name>A0ABN8NZH2_9CNID</name>
<dbReference type="Proteomes" id="UP001159405">
    <property type="component" value="Unassembled WGS sequence"/>
</dbReference>
<evidence type="ECO:0000256" key="2">
    <source>
        <dbReference type="ARBA" id="ARBA00022475"/>
    </source>
</evidence>
<dbReference type="InterPro" id="IPR017452">
    <property type="entry name" value="GPCR_Rhodpsn_7TM"/>
</dbReference>
<feature type="transmembrane region" description="Helical" evidence="11">
    <location>
        <begin position="247"/>
        <end position="270"/>
    </location>
</feature>
<dbReference type="PROSITE" id="PS50262">
    <property type="entry name" value="G_PROTEIN_RECEP_F1_2"/>
    <property type="match status" value="2"/>
</dbReference>
<sequence>MQALRKTSSLPKTLKTLLLSLAVSDLGVGLLVEPLFVAFLVMEKNSTAYSTVKLARSIPAKILVFASHFGVFALAVDRFLAIQLHLRYQELVTHKRVVAVVISLWVFSASISFRSPRIMRAVIALVCVITTGLLYCKIYASVRHHTNQIHRDALQVQQATQNEDMANAARLKKSSLATFYVYFVYLVCYLPLYCVVFAQTNGETPLLSHLSYFTRTLVYLNSSLNPLIYCWKMRHIRQTVMDILRNIFAICLNLTFVFFNAFLSFTAIVLNIITMQALRKTSSLPKTLKTLLLSLAVSDLGVGLLIHPLSVALLVIEKNSTAYSTVRLARSIQARILVSASNFGVFALAVDRFLAIQLHLRYQELVTYKRVVAVVISFWVFSASISFPSHPIMRAVIFFVCVIITGLLYCKIYASVRHHTNQIHALQVQQATQNEDMANAARLKKSSLATFYVYFAYLVCYLPFCCYLFANTVNGETPLISHLRSFTLILLHLNSSLNPLIYCWKMRHIRQTRVRLLRHDFPISLLILRKKTDCSAIYFGLVFDVIVVERASKTSETFKTLLLSLCISDLGLGFLIQPLYVAYLTMEITKKQ</sequence>
<dbReference type="PANTHER" id="PTHR24246:SF27">
    <property type="entry name" value="ADENOSINE RECEPTOR, ISOFORM A"/>
    <property type="match status" value="1"/>
</dbReference>
<evidence type="ECO:0000256" key="5">
    <source>
        <dbReference type="ARBA" id="ARBA00023040"/>
    </source>
</evidence>
<feature type="transmembrane region" description="Helical" evidence="11">
    <location>
        <begin position="62"/>
        <end position="81"/>
    </location>
</feature>
<dbReference type="CDD" id="cd00637">
    <property type="entry name" value="7tm_classA_rhodopsin-like"/>
    <property type="match status" value="2"/>
</dbReference>
<evidence type="ECO:0000256" key="1">
    <source>
        <dbReference type="ARBA" id="ARBA00004651"/>
    </source>
</evidence>
<dbReference type="Gene3D" id="1.20.1070.10">
    <property type="entry name" value="Rhodopsin 7-helix transmembrane proteins"/>
    <property type="match status" value="4"/>
</dbReference>
<dbReference type="PANTHER" id="PTHR24246">
    <property type="entry name" value="OLFACTORY RECEPTOR AND ADENOSINE RECEPTOR"/>
    <property type="match status" value="1"/>
</dbReference>
<evidence type="ECO:0000256" key="4">
    <source>
        <dbReference type="ARBA" id="ARBA00022989"/>
    </source>
</evidence>
<evidence type="ECO:0000256" key="7">
    <source>
        <dbReference type="ARBA" id="ARBA00023170"/>
    </source>
</evidence>
<feature type="transmembrane region" description="Helical" evidence="11">
    <location>
        <begin position="21"/>
        <end position="42"/>
    </location>
</feature>
<keyword evidence="14" id="KW-1185">Reference proteome</keyword>
<feature type="transmembrane region" description="Helical" evidence="11">
    <location>
        <begin position="392"/>
        <end position="410"/>
    </location>
</feature>
<feature type="domain" description="G-protein coupled receptors family 1 profile" evidence="12">
    <location>
        <begin position="270"/>
        <end position="502"/>
    </location>
</feature>
<feature type="transmembrane region" description="Helical" evidence="11">
    <location>
        <begin position="179"/>
        <end position="198"/>
    </location>
</feature>
<evidence type="ECO:0000256" key="9">
    <source>
        <dbReference type="ARBA" id="ARBA00023224"/>
    </source>
</evidence>
<keyword evidence="7 10" id="KW-0675">Receptor</keyword>
<dbReference type="PROSITE" id="PS00237">
    <property type="entry name" value="G_PROTEIN_RECEP_F1_1"/>
    <property type="match status" value="1"/>
</dbReference>
<reference evidence="13 14" key="1">
    <citation type="submission" date="2022-05" db="EMBL/GenBank/DDBJ databases">
        <authorList>
            <consortium name="Genoscope - CEA"/>
            <person name="William W."/>
        </authorList>
    </citation>
    <scope>NUCLEOTIDE SEQUENCE [LARGE SCALE GENOMIC DNA]</scope>
</reference>
<feature type="transmembrane region" description="Helical" evidence="11">
    <location>
        <begin position="93"/>
        <end position="112"/>
    </location>
</feature>